<evidence type="ECO:0000256" key="1">
    <source>
        <dbReference type="ARBA" id="ARBA00001971"/>
    </source>
</evidence>
<dbReference type="AlphaFoldDB" id="R8BK26"/>
<dbReference type="InterPro" id="IPR036396">
    <property type="entry name" value="Cyt_P450_sf"/>
</dbReference>
<evidence type="ECO:0000313" key="11">
    <source>
        <dbReference type="Proteomes" id="UP000014074"/>
    </source>
</evidence>
<dbReference type="PRINTS" id="PR00385">
    <property type="entry name" value="P450"/>
</dbReference>
<dbReference type="PRINTS" id="PR00463">
    <property type="entry name" value="EP450I"/>
</dbReference>
<dbReference type="KEGG" id="tmn:UCRPA7_4855"/>
<accession>R8BK26</accession>
<dbReference type="HOGENOM" id="CLU_001570_14_11_1"/>
<dbReference type="PANTHER" id="PTHR24305:SF230">
    <property type="entry name" value="P450, PUTATIVE (EUROFUNG)-RELATED"/>
    <property type="match status" value="1"/>
</dbReference>
<dbReference type="Proteomes" id="UP000014074">
    <property type="component" value="Unassembled WGS sequence"/>
</dbReference>
<evidence type="ECO:0000256" key="2">
    <source>
        <dbReference type="ARBA" id="ARBA00010617"/>
    </source>
</evidence>
<keyword evidence="3 8" id="KW-0349">Heme</keyword>
<evidence type="ECO:0000256" key="5">
    <source>
        <dbReference type="ARBA" id="ARBA00023002"/>
    </source>
</evidence>
<name>R8BK26_PHAM7</name>
<dbReference type="EMBL" id="KB933141">
    <property type="protein sequence ID" value="EON99670.1"/>
    <property type="molecule type" value="Genomic_DNA"/>
</dbReference>
<dbReference type="PROSITE" id="PS00086">
    <property type="entry name" value="CYTOCHROME_P450"/>
    <property type="match status" value="1"/>
</dbReference>
<comment type="similarity">
    <text evidence="2 9">Belongs to the cytochrome P450 family.</text>
</comment>
<reference evidence="11" key="1">
    <citation type="journal article" date="2013" name="Genome Announc.">
        <title>Draft genome sequence of the ascomycete Phaeoacremonium aleophilum strain UCR-PA7, a causal agent of the esca disease complex in grapevines.</title>
        <authorList>
            <person name="Blanco-Ulate B."/>
            <person name="Rolshausen P."/>
            <person name="Cantu D."/>
        </authorList>
    </citation>
    <scope>NUCLEOTIDE SEQUENCE [LARGE SCALE GENOMIC DNA]</scope>
    <source>
        <strain evidence="11">UCR-PA7</strain>
    </source>
</reference>
<dbReference type="InterPro" id="IPR050121">
    <property type="entry name" value="Cytochrome_P450_monoxygenase"/>
</dbReference>
<dbReference type="InterPro" id="IPR002401">
    <property type="entry name" value="Cyt_P450_E_grp-I"/>
</dbReference>
<dbReference type="InterPro" id="IPR001128">
    <property type="entry name" value="Cyt_P450"/>
</dbReference>
<evidence type="ECO:0000313" key="10">
    <source>
        <dbReference type="EMBL" id="EON99670.1"/>
    </source>
</evidence>
<gene>
    <name evidence="10" type="ORF">UCRPA7_4855</name>
</gene>
<protein>
    <submittedName>
        <fullName evidence="10">Putative cytochrome p450 protein</fullName>
    </submittedName>
</protein>
<dbReference type="GO" id="GO:0020037">
    <property type="term" value="F:heme binding"/>
    <property type="evidence" value="ECO:0007669"/>
    <property type="project" value="InterPro"/>
</dbReference>
<evidence type="ECO:0000256" key="7">
    <source>
        <dbReference type="ARBA" id="ARBA00023033"/>
    </source>
</evidence>
<dbReference type="SUPFAM" id="SSF48264">
    <property type="entry name" value="Cytochrome P450"/>
    <property type="match status" value="1"/>
</dbReference>
<evidence type="ECO:0000256" key="3">
    <source>
        <dbReference type="ARBA" id="ARBA00022617"/>
    </source>
</evidence>
<comment type="cofactor">
    <cofactor evidence="1 8">
        <name>heme</name>
        <dbReference type="ChEBI" id="CHEBI:30413"/>
    </cofactor>
</comment>
<organism evidence="10 11">
    <name type="scientific">Phaeoacremonium minimum (strain UCR-PA7)</name>
    <name type="common">Esca disease fungus</name>
    <name type="synonym">Togninia minima</name>
    <dbReference type="NCBI Taxonomy" id="1286976"/>
    <lineage>
        <taxon>Eukaryota</taxon>
        <taxon>Fungi</taxon>
        <taxon>Dikarya</taxon>
        <taxon>Ascomycota</taxon>
        <taxon>Pezizomycotina</taxon>
        <taxon>Sordariomycetes</taxon>
        <taxon>Sordariomycetidae</taxon>
        <taxon>Togniniales</taxon>
        <taxon>Togniniaceae</taxon>
        <taxon>Phaeoacremonium</taxon>
    </lineage>
</organism>
<keyword evidence="11" id="KW-1185">Reference proteome</keyword>
<dbReference type="InterPro" id="IPR017972">
    <property type="entry name" value="Cyt_P450_CS"/>
</dbReference>
<evidence type="ECO:0000256" key="6">
    <source>
        <dbReference type="ARBA" id="ARBA00023004"/>
    </source>
</evidence>
<dbReference type="PANTHER" id="PTHR24305">
    <property type="entry name" value="CYTOCHROME P450"/>
    <property type="match status" value="1"/>
</dbReference>
<sequence>MTSWYNWVTFDMIGDLAVGEPFGCVDNAHDPPWVKLIFKHIKGMAIATALIRYPFADSLAALLTPKNVINDIKNHWEFTEAQQISHKETLANAHNLIVGGSETTTTALSGTTYLLATNRRILRKLQDELRANFNSEDEIDFLSVQKPDYMMAVLHETLLIYPPVPSAIPRKAPPNGTTIRGEYIPPDTILQIWQWPMFHNPKLFKDPERLIPERWLGDPEFASDRLEAAQPFSVGPRNCIGKKFVS</sequence>
<keyword evidence="5 9" id="KW-0560">Oxidoreductase</keyword>
<dbReference type="Pfam" id="PF00067">
    <property type="entry name" value="p450"/>
    <property type="match status" value="1"/>
</dbReference>
<dbReference type="RefSeq" id="XP_007915597.1">
    <property type="nucleotide sequence ID" value="XM_007917406.1"/>
</dbReference>
<proteinExistence type="inferred from homology"/>
<dbReference type="OrthoDB" id="1470350at2759"/>
<dbReference type="eggNOG" id="KOG0158">
    <property type="taxonomic scope" value="Eukaryota"/>
</dbReference>
<evidence type="ECO:0000256" key="8">
    <source>
        <dbReference type="PIRSR" id="PIRSR602401-1"/>
    </source>
</evidence>
<dbReference type="GO" id="GO:0004497">
    <property type="term" value="F:monooxygenase activity"/>
    <property type="evidence" value="ECO:0007669"/>
    <property type="project" value="UniProtKB-KW"/>
</dbReference>
<feature type="binding site" description="axial binding residue" evidence="8">
    <location>
        <position position="239"/>
    </location>
    <ligand>
        <name>heme</name>
        <dbReference type="ChEBI" id="CHEBI:30413"/>
    </ligand>
    <ligandPart>
        <name>Fe</name>
        <dbReference type="ChEBI" id="CHEBI:18248"/>
    </ligandPart>
</feature>
<evidence type="ECO:0000256" key="9">
    <source>
        <dbReference type="RuleBase" id="RU000461"/>
    </source>
</evidence>
<dbReference type="GO" id="GO:0005506">
    <property type="term" value="F:iron ion binding"/>
    <property type="evidence" value="ECO:0007669"/>
    <property type="project" value="InterPro"/>
</dbReference>
<keyword evidence="7 9" id="KW-0503">Monooxygenase</keyword>
<evidence type="ECO:0000256" key="4">
    <source>
        <dbReference type="ARBA" id="ARBA00022723"/>
    </source>
</evidence>
<dbReference type="GO" id="GO:0016705">
    <property type="term" value="F:oxidoreductase activity, acting on paired donors, with incorporation or reduction of molecular oxygen"/>
    <property type="evidence" value="ECO:0007669"/>
    <property type="project" value="InterPro"/>
</dbReference>
<dbReference type="Gene3D" id="1.10.630.10">
    <property type="entry name" value="Cytochrome P450"/>
    <property type="match status" value="1"/>
</dbReference>
<dbReference type="GeneID" id="19325349"/>
<keyword evidence="6 8" id="KW-0408">Iron</keyword>
<keyword evidence="4 8" id="KW-0479">Metal-binding</keyword>